<proteinExistence type="inferred from homology"/>
<dbReference type="Proteomes" id="UP001165444">
    <property type="component" value="Unassembled WGS sequence"/>
</dbReference>
<feature type="domain" description="UspA" evidence="2">
    <location>
        <begin position="83"/>
        <end position="234"/>
    </location>
</feature>
<gene>
    <name evidence="4" type="ORF">MUN53_00415</name>
</gene>
<evidence type="ECO:0000313" key="5">
    <source>
        <dbReference type="Proteomes" id="UP001165444"/>
    </source>
</evidence>
<evidence type="ECO:0000259" key="3">
    <source>
        <dbReference type="Pfam" id="PF09413"/>
    </source>
</evidence>
<dbReference type="Pfam" id="PF09413">
    <property type="entry name" value="DUF2007"/>
    <property type="match status" value="1"/>
</dbReference>
<dbReference type="PRINTS" id="PR01438">
    <property type="entry name" value="UNVRSLSTRESS"/>
</dbReference>
<evidence type="ECO:0000256" key="1">
    <source>
        <dbReference type="ARBA" id="ARBA00008791"/>
    </source>
</evidence>
<dbReference type="CDD" id="cd00293">
    <property type="entry name" value="USP-like"/>
    <property type="match status" value="2"/>
</dbReference>
<feature type="domain" description="DUF2007" evidence="3">
    <location>
        <begin position="15"/>
        <end position="65"/>
    </location>
</feature>
<dbReference type="Gene3D" id="3.40.50.620">
    <property type="entry name" value="HUPs"/>
    <property type="match status" value="2"/>
</dbReference>
<dbReference type="Pfam" id="PF00582">
    <property type="entry name" value="Usp"/>
    <property type="match status" value="1"/>
</dbReference>
<dbReference type="InterPro" id="IPR018551">
    <property type="entry name" value="DUF2007"/>
</dbReference>
<dbReference type="EMBL" id="JAKZMM010000001">
    <property type="protein sequence ID" value="MCJ2379097.1"/>
    <property type="molecule type" value="Genomic_DNA"/>
</dbReference>
<comment type="caution">
    <text evidence="4">The sequence shown here is derived from an EMBL/GenBank/DDBJ whole genome shotgun (WGS) entry which is preliminary data.</text>
</comment>
<dbReference type="SUPFAM" id="SSF52402">
    <property type="entry name" value="Adenine nucleotide alpha hydrolases-like"/>
    <property type="match status" value="2"/>
</dbReference>
<sequence>MEDKLVTLAIHTFEKAQMLKMILESEGIEVYIHNVNQIQPVISAGVRVRIKESDLPHALRIIEDSKWLESPAEAEKEITNTGKRILVPVDFSDYSLKACEIAIHYAAKADAEVMIMHAYFSPYFPSAIPLGDTMAYQANEESTRQMLERVQQDMGTICTTIDEMMKEGKLPSVKYDYTLREGLPEEEIIAYGKEYRPDLIVMGTRGKDQKDIDLIGSVTGEVIEMNKAPVLAIPENVPFTDLSNVKNIAFATSFSQRDLVAFDRFMEVIKGYDVHIHLFNISTSRDEWNEIRLTGVHEYFKRQYKDANITHTVLDDGDLLLAIEKFVRDKQIDLIALTTYKRNILSRILNPSIAKRMLFHTDTPLLVMHA</sequence>
<dbReference type="InterPro" id="IPR006016">
    <property type="entry name" value="UspA"/>
</dbReference>
<organism evidence="4 5">
    <name type="scientific">Parabacteroides faecalis</name>
    <dbReference type="NCBI Taxonomy" id="2924040"/>
    <lineage>
        <taxon>Bacteria</taxon>
        <taxon>Pseudomonadati</taxon>
        <taxon>Bacteroidota</taxon>
        <taxon>Bacteroidia</taxon>
        <taxon>Bacteroidales</taxon>
        <taxon>Tannerellaceae</taxon>
        <taxon>Parabacteroides</taxon>
    </lineage>
</organism>
<accession>A0ABT0BWK6</accession>
<reference evidence="4 5" key="1">
    <citation type="submission" date="2022-03" db="EMBL/GenBank/DDBJ databases">
        <title>Parabacteroides sp. nov. isolated from swine feces.</title>
        <authorList>
            <person name="Bak J.E."/>
        </authorList>
    </citation>
    <scope>NUCLEOTIDE SEQUENCE [LARGE SCALE GENOMIC DNA]</scope>
    <source>
        <strain evidence="4 5">AGMB00274</strain>
    </source>
</reference>
<evidence type="ECO:0000313" key="4">
    <source>
        <dbReference type="EMBL" id="MCJ2379097.1"/>
    </source>
</evidence>
<dbReference type="PANTHER" id="PTHR46268">
    <property type="entry name" value="STRESS RESPONSE PROTEIN NHAX"/>
    <property type="match status" value="1"/>
</dbReference>
<dbReference type="PANTHER" id="PTHR46268:SF6">
    <property type="entry name" value="UNIVERSAL STRESS PROTEIN UP12"/>
    <property type="match status" value="1"/>
</dbReference>
<comment type="similarity">
    <text evidence="1">Belongs to the universal stress protein A family.</text>
</comment>
<evidence type="ECO:0000259" key="2">
    <source>
        <dbReference type="Pfam" id="PF00582"/>
    </source>
</evidence>
<dbReference type="InterPro" id="IPR014729">
    <property type="entry name" value="Rossmann-like_a/b/a_fold"/>
</dbReference>
<keyword evidence="5" id="KW-1185">Reference proteome</keyword>
<dbReference type="RefSeq" id="WP_243322924.1">
    <property type="nucleotide sequence ID" value="NZ_JAKZMM010000001.1"/>
</dbReference>
<dbReference type="InterPro" id="IPR006015">
    <property type="entry name" value="Universal_stress_UspA"/>
</dbReference>
<name>A0ABT0BWK6_9BACT</name>
<protein>
    <submittedName>
        <fullName evidence="4">Universal stress protein</fullName>
    </submittedName>
</protein>